<evidence type="ECO:0000313" key="5">
    <source>
        <dbReference type="Proteomes" id="UP000504638"/>
    </source>
</evidence>
<dbReference type="RefSeq" id="XP_033537340.1">
    <property type="nucleotide sequence ID" value="XM_033677942.1"/>
</dbReference>
<feature type="domain" description="C2H2-type" evidence="3">
    <location>
        <begin position="594"/>
        <end position="619"/>
    </location>
</feature>
<reference evidence="4 6" key="1">
    <citation type="submission" date="2020-01" db="EMBL/GenBank/DDBJ databases">
        <authorList>
            <consortium name="DOE Joint Genome Institute"/>
            <person name="Haridas S."/>
            <person name="Albert R."/>
            <person name="Binder M."/>
            <person name="Bloem J."/>
            <person name="Labutti K."/>
            <person name="Salamov A."/>
            <person name="Andreopoulos B."/>
            <person name="Baker S.E."/>
            <person name="Barry K."/>
            <person name="Bills G."/>
            <person name="Bluhm B.H."/>
            <person name="Cannon C."/>
            <person name="Castanera R."/>
            <person name="Culley D.E."/>
            <person name="Daum C."/>
            <person name="Ezra D."/>
            <person name="Gonzalez J.B."/>
            <person name="Henrissat B."/>
            <person name="Kuo A."/>
            <person name="Liang C."/>
            <person name="Lipzen A."/>
            <person name="Lutzoni F."/>
            <person name="Magnuson J."/>
            <person name="Mondo S."/>
            <person name="Nolan M."/>
            <person name="Ohm R."/>
            <person name="Pangilinan J."/>
            <person name="Park H.-J."/>
            <person name="Ramirez L."/>
            <person name="Alfaro M."/>
            <person name="Sun H."/>
            <person name="Tritt A."/>
            <person name="Yoshinaga Y."/>
            <person name="Zwiers L.-H."/>
            <person name="Turgeon B.G."/>
            <person name="Goodwin S.B."/>
            <person name="Spatafora J.W."/>
            <person name="Crous P.W."/>
            <person name="Grigoriev I.V."/>
        </authorList>
    </citation>
    <scope>NUCLEOTIDE SEQUENCE</scope>
    <source>
        <strain evidence="4 6">CBS 781.70</strain>
    </source>
</reference>
<feature type="compositionally biased region" description="Polar residues" evidence="2">
    <location>
        <begin position="480"/>
        <end position="498"/>
    </location>
</feature>
<dbReference type="InterPro" id="IPR051061">
    <property type="entry name" value="Zinc_finger_trans_reg"/>
</dbReference>
<evidence type="ECO:0000256" key="2">
    <source>
        <dbReference type="SAM" id="MobiDB-lite"/>
    </source>
</evidence>
<feature type="coiled-coil region" evidence="1">
    <location>
        <begin position="758"/>
        <end position="792"/>
    </location>
</feature>
<name>A0A6G1GCX2_9PEZI</name>
<feature type="region of interest" description="Disordered" evidence="2">
    <location>
        <begin position="690"/>
        <end position="756"/>
    </location>
</feature>
<gene>
    <name evidence="4 6" type="ORF">P152DRAFT_446746</name>
</gene>
<reference evidence="6" key="2">
    <citation type="submission" date="2020-04" db="EMBL/GenBank/DDBJ databases">
        <authorList>
            <consortium name="NCBI Genome Project"/>
        </authorList>
    </citation>
    <scope>NUCLEOTIDE SEQUENCE</scope>
    <source>
        <strain evidence="6">CBS 781.70</strain>
    </source>
</reference>
<dbReference type="PANTHER" id="PTHR46179">
    <property type="entry name" value="ZINC FINGER PROTEIN"/>
    <property type="match status" value="1"/>
</dbReference>
<protein>
    <recommendedName>
        <fullName evidence="3">C2H2-type domain-containing protein</fullName>
    </recommendedName>
</protein>
<organism evidence="4">
    <name type="scientific">Eremomyces bilateralis CBS 781.70</name>
    <dbReference type="NCBI Taxonomy" id="1392243"/>
    <lineage>
        <taxon>Eukaryota</taxon>
        <taxon>Fungi</taxon>
        <taxon>Dikarya</taxon>
        <taxon>Ascomycota</taxon>
        <taxon>Pezizomycotina</taxon>
        <taxon>Dothideomycetes</taxon>
        <taxon>Dothideomycetes incertae sedis</taxon>
        <taxon>Eremomycetales</taxon>
        <taxon>Eremomycetaceae</taxon>
        <taxon>Eremomyces</taxon>
    </lineage>
</organism>
<proteinExistence type="predicted"/>
<evidence type="ECO:0000313" key="6">
    <source>
        <dbReference type="RefSeq" id="XP_033537340.1"/>
    </source>
</evidence>
<dbReference type="GeneID" id="54418512"/>
<keyword evidence="1" id="KW-0175">Coiled coil</keyword>
<evidence type="ECO:0000313" key="4">
    <source>
        <dbReference type="EMBL" id="KAF1815709.1"/>
    </source>
</evidence>
<feature type="region of interest" description="Disordered" evidence="2">
    <location>
        <begin position="480"/>
        <end position="501"/>
    </location>
</feature>
<dbReference type="GO" id="GO:0005634">
    <property type="term" value="C:nucleus"/>
    <property type="evidence" value="ECO:0007669"/>
    <property type="project" value="TreeGrafter"/>
</dbReference>
<dbReference type="AlphaFoldDB" id="A0A6G1GCX2"/>
<dbReference type="GO" id="GO:0006357">
    <property type="term" value="P:regulation of transcription by RNA polymerase II"/>
    <property type="evidence" value="ECO:0007669"/>
    <property type="project" value="TreeGrafter"/>
</dbReference>
<evidence type="ECO:0000259" key="3">
    <source>
        <dbReference type="SMART" id="SM00355"/>
    </source>
</evidence>
<dbReference type="EMBL" id="ML975151">
    <property type="protein sequence ID" value="KAF1815709.1"/>
    <property type="molecule type" value="Genomic_DNA"/>
</dbReference>
<sequence length="804" mass="90240">MPSPSELGLKSGSKQHPDIYRAIRVYQLINQLRNRLKPRVRGSISRIEGVSFQDLAKDAASSTEATPPSKVPGGTKKSRSITLEPAHRVTKSRNWHPEKRWGEKAFQLKDMTTNHDIGESFLTNPRGGFLKEIDDKGNGFAPEALRDIASDDKRFLDVLANGSGGQLFENLSLFNVADKLGHVETALLFVYQQAVGDKLSDSALANLEHLLRILSDWFISWIEKTIVEEFKGRCSSWMARLKAVGKLGGDLWCSEYRNNERPISTTWPWSIKPALAVLWGVCWQYYCPPGGAIGQLRTEGPWGGGHVRTTQQHNGSVFASNYSNTTPQPIRPEANSVTFPWEPSFFGDQQFHHHQVVEEPNPTTGIEGVINSARTTRDTEVGLTVATAQAVIPFPPIHADFCLAARAGNLPEAPAISFNDPRWHQEERNSIATRRTHITAYFPQPNYAPYLSSRSPREAQQHSYICSNLYDASTPEASIPVNSQNLSRSPVNSRSINSRRMPETAVATATMGLQHNIAPELQQMTDPALDHANAAQIPIDEKLLSRTGQVDAEEEIEHMDDSAMSPGQNEPFSNRRGWTYKREGEPPKNEQNKFICAHPQCAHLMFDRKCEWGKHMDKHERPYKCRETGCEKLQGFTYSGGLLRHQREVHKLHGGTKITIYCPEPACKRHHGPPFTRKENLQEHLRRVHRRESGSMGGSPGLIDEDGNPDTSHMVDELQASAAATDPNIEPNLGKRRRTDDGKMNGYHAVQSDQQSEIERLMVDNAEKDSRLRKLELENSEKDHRLHRLEELVAQLGTRTGLHA</sequence>
<dbReference type="Proteomes" id="UP000504638">
    <property type="component" value="Unplaced"/>
</dbReference>
<dbReference type="InterPro" id="IPR059009">
    <property type="entry name" value="Znf_C2H2_17_1st"/>
</dbReference>
<feature type="region of interest" description="Disordered" evidence="2">
    <location>
        <begin position="58"/>
        <end position="80"/>
    </location>
</feature>
<dbReference type="PANTHER" id="PTHR46179:SF24">
    <property type="entry name" value="C2H2-TYPE DOMAIN-CONTAINING PROTEIN"/>
    <property type="match status" value="1"/>
</dbReference>
<accession>A0A6G1GCX2</accession>
<dbReference type="Gene3D" id="3.30.160.60">
    <property type="entry name" value="Classic Zinc Finger"/>
    <property type="match status" value="1"/>
</dbReference>
<dbReference type="InterPro" id="IPR013087">
    <property type="entry name" value="Znf_C2H2_type"/>
</dbReference>
<dbReference type="Pfam" id="PF26177">
    <property type="entry name" value="zf_C2H2_17_1st"/>
    <property type="match status" value="1"/>
</dbReference>
<evidence type="ECO:0000256" key="1">
    <source>
        <dbReference type="SAM" id="Coils"/>
    </source>
</evidence>
<feature type="domain" description="C2H2-type" evidence="3">
    <location>
        <begin position="660"/>
        <end position="689"/>
    </location>
</feature>
<keyword evidence="5" id="KW-1185">Reference proteome</keyword>
<dbReference type="OrthoDB" id="5305647at2759"/>
<feature type="domain" description="C2H2-type" evidence="3">
    <location>
        <begin position="623"/>
        <end position="650"/>
    </location>
</feature>
<dbReference type="SMART" id="SM00355">
    <property type="entry name" value="ZnF_C2H2"/>
    <property type="match status" value="3"/>
</dbReference>
<reference evidence="6" key="3">
    <citation type="submission" date="2025-04" db="UniProtKB">
        <authorList>
            <consortium name="RefSeq"/>
        </authorList>
    </citation>
    <scope>IDENTIFICATION</scope>
    <source>
        <strain evidence="6">CBS 781.70</strain>
    </source>
</reference>